<feature type="compositionally biased region" description="Polar residues" evidence="1">
    <location>
        <begin position="1329"/>
        <end position="1339"/>
    </location>
</feature>
<reference evidence="2 3" key="1">
    <citation type="journal article" date="2015" name="Fungal Genet. Biol.">
        <title>Evolution of novel wood decay mechanisms in Agaricales revealed by the genome sequences of Fistulina hepatica and Cylindrobasidium torrendii.</title>
        <authorList>
            <person name="Floudas D."/>
            <person name="Held B.W."/>
            <person name="Riley R."/>
            <person name="Nagy L.G."/>
            <person name="Koehler G."/>
            <person name="Ransdell A.S."/>
            <person name="Younus H."/>
            <person name="Chow J."/>
            <person name="Chiniquy J."/>
            <person name="Lipzen A."/>
            <person name="Tritt A."/>
            <person name="Sun H."/>
            <person name="Haridas S."/>
            <person name="LaButti K."/>
            <person name="Ohm R.A."/>
            <person name="Kues U."/>
            <person name="Blanchette R.A."/>
            <person name="Grigoriev I.V."/>
            <person name="Minto R.E."/>
            <person name="Hibbett D.S."/>
        </authorList>
    </citation>
    <scope>NUCLEOTIDE SEQUENCE [LARGE SCALE GENOMIC DNA]</scope>
    <source>
        <strain evidence="2 3">ATCC 64428</strain>
    </source>
</reference>
<evidence type="ECO:0000313" key="3">
    <source>
        <dbReference type="Proteomes" id="UP000054144"/>
    </source>
</evidence>
<dbReference type="Proteomes" id="UP000054144">
    <property type="component" value="Unassembled WGS sequence"/>
</dbReference>
<feature type="region of interest" description="Disordered" evidence="1">
    <location>
        <begin position="519"/>
        <end position="541"/>
    </location>
</feature>
<feature type="region of interest" description="Disordered" evidence="1">
    <location>
        <begin position="577"/>
        <end position="598"/>
    </location>
</feature>
<dbReference type="PANTHER" id="PTHR31912">
    <property type="entry name" value="IP13529P"/>
    <property type="match status" value="1"/>
</dbReference>
<accession>A0A0D7ALP0</accession>
<feature type="compositionally biased region" description="Polar residues" evidence="1">
    <location>
        <begin position="16"/>
        <end position="25"/>
    </location>
</feature>
<evidence type="ECO:0000256" key="1">
    <source>
        <dbReference type="SAM" id="MobiDB-lite"/>
    </source>
</evidence>
<feature type="region of interest" description="Disordered" evidence="1">
    <location>
        <begin position="1252"/>
        <end position="1274"/>
    </location>
</feature>
<dbReference type="EMBL" id="KN881630">
    <property type="protein sequence ID" value="KIY52775.1"/>
    <property type="molecule type" value="Genomic_DNA"/>
</dbReference>
<sequence>MSTTRRMGEASVVHTRGSSVPSTASRPAASFPSAEPTVSEVYTAGPSHIEQSDPQSYNEWVDPLKGTACTWNLAEEVSPVIENSPLRLMAASIATELSTILEADTFPQQESAPPAVPPLQANADTTYNRRTVGQNIVNSIREHRLTSASSVSTSSLGDLGSEWYPWKSKETCVLDILMHLPRDTFSRIQKQMICWSMKVLGVANVPSEHLMDIVDKELQQLCTVSTVRYAGKLGNLFHMNDFSHIVAQEMANPQVRPHLHFLPEDAGKKLGQAYQAKRWLHELDANLAAPMIHSSVQDYYVNEPALLLDRRVVLPRRWFLRDNRVYGSVALMQPAQDGSGWSVIDHSRFDVPVSDFSLSFPRFVSLHERYGIMDPCKITDIETAPGTHEAWTNPSGDSVSGTTVRNRLRKLARGQMVLPFPIWLYCDDTSGNSSKKWNKHNSLLFTPAGLPRQQLHKQSSIHFLSTLNQAPPLEMLDAFVEQLQEAQNDGIWAWDAELKAMVLVIPSVLAILGDNPMQMGKTNQNEDPVAPNDPDASTRAPYVQDSPLFCEENGKDNVDDDVSVISDYLSAEESVCGSEATGPAAGSSATQSKASRKKETMAQMLRRVQDFVKVGERRCKKETVSQLQSQFVTAQKVGGKAEWQRLKTASGVKDSFLEHFLGKIFKISTRRGRDKDSKQHDVEKIVSELSSQDVFSPVWRIKDLDPHSDTPVEILHVVLLGFVKYFWRDVVDRVKDHDKCILKSRLSSASTRGLGIPPLSGHTLVQYAGSLTGRDFRAIAQVAPVILHGLMPPENIDVWISLSNLTTLLWQPEIMDIDEYLPRLEKSIDHFLTLTCRLNPQWFNKPKFHVIKHIPEHIRCFGPAMLFATEGFESFNAVIRSASVHSNRQAPSRDIAIRMAKSSRTRHLLSGGLFIYNRSAVEMFEADRADSNEPSSESDVVVQRSPWNHLMCRVRAHDALMWATASQKVKLLFEGSDILSLLGLAPDLKTTNGEGKYILDSAQDSEKNREDDNSLANVVSIVRQGKHATLGAITEWEKTKAGHADIPLPMRRPDGTPSSWPLKCRTAKYMLLCDGCSCTAGDWILWRADARSAPENVGQVVEVIEIIGFSSLSNPLERRAQDVGASRIVKVLVQPGKLHGVHTHYKMPQLALEVSQFRLLDAQDIVCMVNVQHNCIDNKCTVAETKSIYAERETTDRKTFEVNHVGDVNTDLILNLAQMRNASHLLRFASPIPELDRSKIIHQSIMTYVSERKAKEKSTTNTKKKGLTGSVRTRNQSLAALATTAQSMARNSSTSHSIVHGEVIPRGVMPAQLVQPTTNVNERPRPRHTQQLTPSQFGSIRSPVDGSVHPQSTAALHPYTGSPQVNFAFSVRPTVAHESAWRSTTAAGTRTTQSVISNVFDVDVHLARASIRMLQPLAHGSTRPSTTDSGAVTRTTQSVISNVFDVDAHLA</sequence>
<feature type="region of interest" description="Disordered" evidence="1">
    <location>
        <begin position="1317"/>
        <end position="1343"/>
    </location>
</feature>
<name>A0A0D7ALP0_9AGAR</name>
<proteinExistence type="predicted"/>
<evidence type="ECO:0000313" key="2">
    <source>
        <dbReference type="EMBL" id="KIY52775.1"/>
    </source>
</evidence>
<dbReference type="OrthoDB" id="2506088at2759"/>
<dbReference type="PANTHER" id="PTHR31912:SF34">
    <property type="entry name" value="NOTOCHORD-RELATED PROTEIN"/>
    <property type="match status" value="1"/>
</dbReference>
<gene>
    <name evidence="2" type="ORF">FISHEDRAFT_69586</name>
</gene>
<feature type="region of interest" description="Disordered" evidence="1">
    <location>
        <begin position="1"/>
        <end position="38"/>
    </location>
</feature>
<keyword evidence="3" id="KW-1185">Reference proteome</keyword>
<protein>
    <submittedName>
        <fullName evidence="2">Uncharacterized protein</fullName>
    </submittedName>
</protein>
<organism evidence="2 3">
    <name type="scientific">Fistulina hepatica ATCC 64428</name>
    <dbReference type="NCBI Taxonomy" id="1128425"/>
    <lineage>
        <taxon>Eukaryota</taxon>
        <taxon>Fungi</taxon>
        <taxon>Dikarya</taxon>
        <taxon>Basidiomycota</taxon>
        <taxon>Agaricomycotina</taxon>
        <taxon>Agaricomycetes</taxon>
        <taxon>Agaricomycetidae</taxon>
        <taxon>Agaricales</taxon>
        <taxon>Fistulinaceae</taxon>
        <taxon>Fistulina</taxon>
    </lineage>
</organism>